<dbReference type="Gene3D" id="2.60.40.10">
    <property type="entry name" value="Immunoglobulins"/>
    <property type="match status" value="1"/>
</dbReference>
<reference evidence="1" key="2">
    <citation type="submission" date="2025-08" db="UniProtKB">
        <authorList>
            <consortium name="Ensembl"/>
        </authorList>
    </citation>
    <scope>IDENTIFICATION</scope>
    <source>
        <strain evidence="1">Brown Norway</strain>
    </source>
</reference>
<sequence>EGQLVESARALVQPGSSLKVSCAASGFKFSSYVMH</sequence>
<dbReference type="Proteomes" id="UP000002494">
    <property type="component" value="Chromosome 6"/>
</dbReference>
<evidence type="ECO:0000313" key="1">
    <source>
        <dbReference type="Ensembl" id="ENSRNOP00000107710.1"/>
    </source>
</evidence>
<accession>A0ABK0LU62</accession>
<keyword evidence="2" id="KW-1185">Reference proteome</keyword>
<dbReference type="InterPro" id="IPR013783">
    <property type="entry name" value="Ig-like_fold"/>
</dbReference>
<evidence type="ECO:0000313" key="2">
    <source>
        <dbReference type="Proteomes" id="UP000002494"/>
    </source>
</evidence>
<name>A0ABK0LU62_RAT</name>
<dbReference type="InterPro" id="IPR036179">
    <property type="entry name" value="Ig-like_dom_sf"/>
</dbReference>
<reference evidence="1" key="1">
    <citation type="submission" date="2024-01" db="EMBL/GenBank/DDBJ databases">
        <title>GRCr8: a new rat reference genome assembly contstructed from accurate long reads and long range scaffolding.</title>
        <authorList>
            <person name="Doris P.A."/>
            <person name="Kalbfleisch T."/>
            <person name="Li K."/>
            <person name="Howe K."/>
            <person name="Wood J."/>
        </authorList>
    </citation>
    <scope>NUCLEOTIDE SEQUENCE [LARGE SCALE GENOMIC DNA]</scope>
    <source>
        <strain evidence="1">Brown Norway</strain>
    </source>
</reference>
<reference evidence="1" key="3">
    <citation type="submission" date="2025-09" db="UniProtKB">
        <authorList>
            <consortium name="Ensembl"/>
        </authorList>
    </citation>
    <scope>IDENTIFICATION</scope>
    <source>
        <strain evidence="1">Brown Norway</strain>
    </source>
</reference>
<organism evidence="1 2">
    <name type="scientific">Rattus norvegicus</name>
    <name type="common">Rat</name>
    <dbReference type="NCBI Taxonomy" id="10116"/>
    <lineage>
        <taxon>Eukaryota</taxon>
        <taxon>Metazoa</taxon>
        <taxon>Chordata</taxon>
        <taxon>Craniata</taxon>
        <taxon>Vertebrata</taxon>
        <taxon>Euteleostomi</taxon>
        <taxon>Mammalia</taxon>
        <taxon>Eutheria</taxon>
        <taxon>Euarchontoglires</taxon>
        <taxon>Glires</taxon>
        <taxon>Rodentia</taxon>
        <taxon>Myomorpha</taxon>
        <taxon>Muroidea</taxon>
        <taxon>Muridae</taxon>
        <taxon>Murinae</taxon>
        <taxon>Rattus</taxon>
    </lineage>
</organism>
<proteinExistence type="predicted"/>
<dbReference type="Ensembl" id="ENSRNOT00000164733.1">
    <property type="protein sequence ID" value="ENSRNOP00000107710.1"/>
    <property type="gene ID" value="ENSRNOG00000087832.1"/>
</dbReference>
<protein>
    <submittedName>
        <fullName evidence="1">Uncharacterized protein</fullName>
    </submittedName>
</protein>
<dbReference type="SUPFAM" id="SSF48726">
    <property type="entry name" value="Immunoglobulin"/>
    <property type="match status" value="1"/>
</dbReference>